<dbReference type="Proteomes" id="UP001157418">
    <property type="component" value="Unassembled WGS sequence"/>
</dbReference>
<evidence type="ECO:0000313" key="3">
    <source>
        <dbReference type="Proteomes" id="UP001157418"/>
    </source>
</evidence>
<organism evidence="2 3">
    <name type="scientific">Lactuca virosa</name>
    <dbReference type="NCBI Taxonomy" id="75947"/>
    <lineage>
        <taxon>Eukaryota</taxon>
        <taxon>Viridiplantae</taxon>
        <taxon>Streptophyta</taxon>
        <taxon>Embryophyta</taxon>
        <taxon>Tracheophyta</taxon>
        <taxon>Spermatophyta</taxon>
        <taxon>Magnoliopsida</taxon>
        <taxon>eudicotyledons</taxon>
        <taxon>Gunneridae</taxon>
        <taxon>Pentapetalae</taxon>
        <taxon>asterids</taxon>
        <taxon>campanulids</taxon>
        <taxon>Asterales</taxon>
        <taxon>Asteraceae</taxon>
        <taxon>Cichorioideae</taxon>
        <taxon>Cichorieae</taxon>
        <taxon>Lactucinae</taxon>
        <taxon>Lactuca</taxon>
    </lineage>
</organism>
<accession>A0AAU9MY10</accession>
<feature type="region of interest" description="Disordered" evidence="1">
    <location>
        <begin position="78"/>
        <end position="122"/>
    </location>
</feature>
<sequence>MRQRYSSSLPQDTHAVYTHDFRGHMTYYYHCFLTTMIYRARRRSFLFCPRTHGFIKHTPTFHSIIFLVFSLLRPTSAPPTSSHRRPRTAPSHPSSPRQVTTTDAKLSDSAGRTQPPSGKEETQATFSITYDSFHLNFKFTWQSRHVSCILYLNPTAMCAGSKNSKIFGFNGRDMDALYGQCWIETTSQRCLLDEDRDR</sequence>
<protein>
    <submittedName>
        <fullName evidence="2">Uncharacterized protein</fullName>
    </submittedName>
</protein>
<name>A0AAU9MY10_9ASTR</name>
<comment type="caution">
    <text evidence="2">The sequence shown here is derived from an EMBL/GenBank/DDBJ whole genome shotgun (WGS) entry which is preliminary data.</text>
</comment>
<reference evidence="2 3" key="1">
    <citation type="submission" date="2022-01" db="EMBL/GenBank/DDBJ databases">
        <authorList>
            <person name="Xiong W."/>
            <person name="Schranz E."/>
        </authorList>
    </citation>
    <scope>NUCLEOTIDE SEQUENCE [LARGE SCALE GENOMIC DNA]</scope>
</reference>
<proteinExistence type="predicted"/>
<dbReference type="EMBL" id="CAKMRJ010003334">
    <property type="protein sequence ID" value="CAH1431532.1"/>
    <property type="molecule type" value="Genomic_DNA"/>
</dbReference>
<evidence type="ECO:0000256" key="1">
    <source>
        <dbReference type="SAM" id="MobiDB-lite"/>
    </source>
</evidence>
<gene>
    <name evidence="2" type="ORF">LVIROSA_LOCUS18244</name>
</gene>
<keyword evidence="3" id="KW-1185">Reference proteome</keyword>
<evidence type="ECO:0000313" key="2">
    <source>
        <dbReference type="EMBL" id="CAH1431532.1"/>
    </source>
</evidence>
<dbReference type="AlphaFoldDB" id="A0AAU9MY10"/>
<feature type="compositionally biased region" description="Polar residues" evidence="1">
    <location>
        <begin position="91"/>
        <end position="116"/>
    </location>
</feature>